<evidence type="ECO:0000259" key="5">
    <source>
        <dbReference type="SMART" id="SM01287"/>
    </source>
</evidence>
<dbReference type="Gene3D" id="2.30.29.120">
    <property type="match status" value="1"/>
</dbReference>
<feature type="region of interest" description="Disordered" evidence="4">
    <location>
        <begin position="48"/>
        <end position="67"/>
    </location>
</feature>
<dbReference type="SMART" id="SM01287">
    <property type="entry name" value="Rtt106"/>
    <property type="match status" value="1"/>
</dbReference>
<dbReference type="VEuPathDB" id="FungiDB:AB675_3656"/>
<evidence type="ECO:0000256" key="2">
    <source>
        <dbReference type="ARBA" id="ARBA00037550"/>
    </source>
</evidence>
<comment type="function">
    <text evidence="2">Histones H3 and H4 chaperone involved in the nucleosome formation and heterochromatin silencing. Required for the deposition of H3K56ac-carrying H3-H4 complex onto newly-replicated DNA. Plays a role in the transcriptional regulation of the cell-cycle dependent histone genes by creating a repressive structure at the core histone gene promoter.</text>
</comment>
<dbReference type="PANTHER" id="PTHR45849:SF3">
    <property type="entry name" value="HISTONE CHAPERONE RTT106"/>
    <property type="match status" value="1"/>
</dbReference>
<sequence length="538" mass="59276">MGLIAQAFDRDVGLYQKILLAIEQTPSNKQLFNDIAAFHLKYAQPASSAQIEETPDGPAAKKRKLDNGSVPIDTADVQVDTLLEMRDVSFSLPQRKKLHFRIRQINSPNMPMPMIMIEVINPATDQTEHLITPNAVAQVLKTPVPEKATKQYNYIFIPHPGTPKSIEDPILFTVPATAPKGGTYTFPDGASTLEDALSVVLQPYGLSLTLPDEKEFASATPEAHRKNEKAYHVKAFRGSKDGFLFFLSTGIFWGFKKPLLFMGLEDIESVSYTSVLQRTFNLNIAYRKPPTSKAEIDQAEAAGQLPEPEEIEFSMLDQSDYAGINEYVQRHGLHDASLAAGRRAKTVKKEKGTAMNGAGAAANGPDDEDDEDDGRTELEKAEAELQDAEDEEEEDFEPSDDDDDGSGSSGSEDDDEYEAERPTKKRKTGNLVQDELGSEAEDVEISDDEEDEEGDDEDHQGIPGVEGYEDPHAMSEIEEDEEGDEEEEGEEPEVLETPPPNLRAHETKVSMSMTQQQGRWGAAVNGGGEPDPDDDDQL</sequence>
<feature type="compositionally biased region" description="Acidic residues" evidence="4">
    <location>
        <begin position="384"/>
        <end position="418"/>
    </location>
</feature>
<dbReference type="Pfam" id="PF08512">
    <property type="entry name" value="Rttp106-like_middle"/>
    <property type="match status" value="1"/>
</dbReference>
<dbReference type="SUPFAM" id="SSF50729">
    <property type="entry name" value="PH domain-like"/>
    <property type="match status" value="1"/>
</dbReference>
<proteinExistence type="inferred from homology"/>
<dbReference type="OrthoDB" id="75754at2759"/>
<dbReference type="RefSeq" id="XP_017997017.1">
    <property type="nucleotide sequence ID" value="XM_018143726.1"/>
</dbReference>
<evidence type="ECO:0000256" key="1">
    <source>
        <dbReference type="ARBA" id="ARBA00006159"/>
    </source>
</evidence>
<protein>
    <submittedName>
        <fullName evidence="6">Histone chaperone</fullName>
    </submittedName>
</protein>
<feature type="compositionally biased region" description="Polar residues" evidence="4">
    <location>
        <begin position="509"/>
        <end position="518"/>
    </location>
</feature>
<dbReference type="GeneID" id="28735606"/>
<feature type="region of interest" description="Disordered" evidence="4">
    <location>
        <begin position="344"/>
        <end position="538"/>
    </location>
</feature>
<dbReference type="InterPro" id="IPR011993">
    <property type="entry name" value="PH-like_dom_sf"/>
</dbReference>
<dbReference type="PANTHER" id="PTHR45849">
    <property type="entry name" value="FACT COMPLEX SUBUNIT SSRP1"/>
    <property type="match status" value="1"/>
</dbReference>
<comment type="similarity">
    <text evidence="1">Belongs to the RTT106 family.</text>
</comment>
<dbReference type="GO" id="GO:0031491">
    <property type="term" value="F:nucleosome binding"/>
    <property type="evidence" value="ECO:0007669"/>
    <property type="project" value="TreeGrafter"/>
</dbReference>
<dbReference type="GO" id="GO:0042393">
    <property type="term" value="F:histone binding"/>
    <property type="evidence" value="ECO:0007669"/>
    <property type="project" value="TreeGrafter"/>
</dbReference>
<dbReference type="STRING" id="1664694.A0A0N1NX45"/>
<evidence type="ECO:0000313" key="6">
    <source>
        <dbReference type="EMBL" id="KPI37054.1"/>
    </source>
</evidence>
<accession>A0A0N1NX45</accession>
<evidence type="ECO:0000313" key="7">
    <source>
        <dbReference type="Proteomes" id="UP000038010"/>
    </source>
</evidence>
<feature type="compositionally biased region" description="Acidic residues" evidence="4">
    <location>
        <begin position="365"/>
        <end position="374"/>
    </location>
</feature>
<dbReference type="Proteomes" id="UP000038010">
    <property type="component" value="Unassembled WGS sequence"/>
</dbReference>
<comment type="subunit">
    <text evidence="3">Interacts with histones H3 and H4.</text>
</comment>
<feature type="domain" description="Histone chaperone RTT106/FACT complex subunit SPT16-like middle" evidence="5">
    <location>
        <begin position="230"/>
        <end position="338"/>
    </location>
</feature>
<evidence type="ECO:0000256" key="4">
    <source>
        <dbReference type="SAM" id="MobiDB-lite"/>
    </source>
</evidence>
<dbReference type="Gene3D" id="2.30.29.30">
    <property type="entry name" value="Pleckstrin-homology domain (PH domain)/Phosphotyrosine-binding domain (PTB)"/>
    <property type="match status" value="1"/>
</dbReference>
<dbReference type="InterPro" id="IPR013719">
    <property type="entry name" value="RTT106/SPT16-like_middle_dom"/>
</dbReference>
<feature type="compositionally biased region" description="Acidic residues" evidence="4">
    <location>
        <begin position="436"/>
        <end position="458"/>
    </location>
</feature>
<name>A0A0N1NX45_9EURO</name>
<dbReference type="AlphaFoldDB" id="A0A0N1NX45"/>
<organism evidence="6 7">
    <name type="scientific">Cyphellophora attinorum</name>
    <dbReference type="NCBI Taxonomy" id="1664694"/>
    <lineage>
        <taxon>Eukaryota</taxon>
        <taxon>Fungi</taxon>
        <taxon>Dikarya</taxon>
        <taxon>Ascomycota</taxon>
        <taxon>Pezizomycotina</taxon>
        <taxon>Eurotiomycetes</taxon>
        <taxon>Chaetothyriomycetidae</taxon>
        <taxon>Chaetothyriales</taxon>
        <taxon>Cyphellophoraceae</taxon>
        <taxon>Cyphellophora</taxon>
    </lineage>
</organism>
<evidence type="ECO:0000256" key="3">
    <source>
        <dbReference type="ARBA" id="ARBA00038654"/>
    </source>
</evidence>
<comment type="caution">
    <text evidence="6">The sequence shown here is derived from an EMBL/GenBank/DDBJ whole genome shotgun (WGS) entry which is preliminary data.</text>
</comment>
<dbReference type="InterPro" id="IPR050454">
    <property type="entry name" value="RTT106/SSRP1_HistChap/FACT"/>
</dbReference>
<dbReference type="EMBL" id="LFJN01000026">
    <property type="protein sequence ID" value="KPI37054.1"/>
    <property type="molecule type" value="Genomic_DNA"/>
</dbReference>
<keyword evidence="7" id="KW-1185">Reference proteome</keyword>
<gene>
    <name evidence="6" type="ORF">AB675_3656</name>
</gene>
<feature type="compositionally biased region" description="Acidic residues" evidence="4">
    <location>
        <begin position="476"/>
        <end position="494"/>
    </location>
</feature>
<reference evidence="6 7" key="1">
    <citation type="submission" date="2015-06" db="EMBL/GenBank/DDBJ databases">
        <title>Draft genome of the ant-associated black yeast Phialophora attae CBS 131958.</title>
        <authorList>
            <person name="Moreno L.F."/>
            <person name="Stielow B.J."/>
            <person name="de Hoog S."/>
            <person name="Vicente V.A."/>
            <person name="Weiss V.A."/>
            <person name="de Vries M."/>
            <person name="Cruz L.M."/>
            <person name="Souza E.M."/>
        </authorList>
    </citation>
    <scope>NUCLEOTIDE SEQUENCE [LARGE SCALE GENOMIC DNA]</scope>
    <source>
        <strain evidence="6 7">CBS 131958</strain>
    </source>
</reference>